<dbReference type="Pfam" id="PF07992">
    <property type="entry name" value="Pyr_redox_2"/>
    <property type="match status" value="1"/>
</dbReference>
<dbReference type="AlphaFoldDB" id="A0A4Y8RJF6"/>
<dbReference type="SUPFAM" id="SSF51905">
    <property type="entry name" value="FAD/NAD(P)-binding domain"/>
    <property type="match status" value="1"/>
</dbReference>
<evidence type="ECO:0000256" key="1">
    <source>
        <dbReference type="ARBA" id="ARBA00023002"/>
    </source>
</evidence>
<dbReference type="CDD" id="cd19946">
    <property type="entry name" value="GlpA-like_Fer2_BFD-like"/>
    <property type="match status" value="1"/>
</dbReference>
<dbReference type="Gene3D" id="1.10.10.1100">
    <property type="entry name" value="BFD-like [2Fe-2S]-binding domain"/>
    <property type="match status" value="1"/>
</dbReference>
<protein>
    <submittedName>
        <fullName evidence="4">FAD-dependent oxidoreductase</fullName>
    </submittedName>
</protein>
<sequence>MKTEPKTATLPAYDVVVIGAGPAGMACATEASRAGLSTLVLDEQPRPGGQIYRDIEASDSGRRGILGKDYEAGAHLASGLRASTAEYLPGAVVWNIDSEKQIDFSAGGGSRSVKAATIVVATGAIERPTPMPGWTLPGVTTVGAVQILLKTSGVVMEDLVMVGSGPLLWLAATQLIAARTPPKAIVETVPAARYREAAKHLGKALPGWRYLAKGFAMMREVKRAGVPVHRDAEEIVIEGETAASAVSFVSGGKRQRIETAHVALHQGVVPNQQITRLMNCRHRFDKSQRAFLPVLDEHFETSVDNVFVAGDGAGIGGAKSAAMRGRLVAMRVAEKAGRPVSGERETLKAALRKDAAVRPLLETLYAPSEDTLSPADSTLVCRCEEITAGQIREAVALGAPGPNQVKSFLRAGMGPCQGRMCGLAVSEIIAAAKGEEPSSVDYYRIRPPLKPLLLSELADFGAEEAPRQAAE</sequence>
<feature type="domain" description="BFD-like [2Fe-2S]-binding" evidence="2">
    <location>
        <begin position="379"/>
        <end position="430"/>
    </location>
</feature>
<accession>A0A4Y8RJF6</accession>
<dbReference type="Proteomes" id="UP000298179">
    <property type="component" value="Unassembled WGS sequence"/>
</dbReference>
<dbReference type="GO" id="GO:0016491">
    <property type="term" value="F:oxidoreductase activity"/>
    <property type="evidence" value="ECO:0007669"/>
    <property type="project" value="UniProtKB-KW"/>
</dbReference>
<evidence type="ECO:0000259" key="2">
    <source>
        <dbReference type="Pfam" id="PF04324"/>
    </source>
</evidence>
<dbReference type="EMBL" id="SOZD01000003">
    <property type="protein sequence ID" value="TFF23189.1"/>
    <property type="molecule type" value="Genomic_DNA"/>
</dbReference>
<dbReference type="PRINTS" id="PR00368">
    <property type="entry name" value="FADPNR"/>
</dbReference>
<dbReference type="Gene3D" id="3.50.50.60">
    <property type="entry name" value="FAD/NAD(P)-binding domain"/>
    <property type="match status" value="3"/>
</dbReference>
<dbReference type="InterPro" id="IPR036188">
    <property type="entry name" value="FAD/NAD-bd_sf"/>
</dbReference>
<dbReference type="OrthoDB" id="9801699at2"/>
<dbReference type="PIRSF" id="PIRSF037495">
    <property type="entry name" value="Opine_OX_OoxA/HcnB"/>
    <property type="match status" value="1"/>
</dbReference>
<dbReference type="InterPro" id="IPR007419">
    <property type="entry name" value="BFD-like_2Fe2S-bd_dom"/>
</dbReference>
<gene>
    <name evidence="4" type="ORF">E3C22_12215</name>
</gene>
<dbReference type="Pfam" id="PF04324">
    <property type="entry name" value="Fer2_BFD"/>
    <property type="match status" value="1"/>
</dbReference>
<reference evidence="4 5" key="1">
    <citation type="submission" date="2019-03" db="EMBL/GenBank/DDBJ databases">
        <title>Jiella endophytica sp. nov., a novel endophytic bacterium isolated from root of Ficus microcarpa Linn. f.</title>
        <authorList>
            <person name="Tuo L."/>
        </authorList>
    </citation>
    <scope>NUCLEOTIDE SEQUENCE [LARGE SCALE GENOMIC DNA]</scope>
    <source>
        <strain evidence="4 5">CBS5Q-3</strain>
    </source>
</reference>
<dbReference type="InterPro" id="IPR017224">
    <property type="entry name" value="Opine_Oxase_asu/HCN_bsu"/>
</dbReference>
<dbReference type="PANTHER" id="PTHR42949:SF3">
    <property type="entry name" value="ANAEROBIC GLYCEROL-3-PHOSPHATE DEHYDROGENASE SUBUNIT B"/>
    <property type="match status" value="1"/>
</dbReference>
<proteinExistence type="predicted"/>
<dbReference type="RefSeq" id="WP_134762294.1">
    <property type="nucleotide sequence ID" value="NZ_SOZD01000003.1"/>
</dbReference>
<dbReference type="InterPro" id="IPR051691">
    <property type="entry name" value="Metab_Enz_Cyan_OpOx_G3PDH"/>
</dbReference>
<name>A0A4Y8RJF6_9HYPH</name>
<dbReference type="PANTHER" id="PTHR42949">
    <property type="entry name" value="ANAEROBIC GLYCEROL-3-PHOSPHATE DEHYDROGENASE SUBUNIT B"/>
    <property type="match status" value="1"/>
</dbReference>
<comment type="caution">
    <text evidence="4">The sequence shown here is derived from an EMBL/GenBank/DDBJ whole genome shotgun (WGS) entry which is preliminary data.</text>
</comment>
<dbReference type="PROSITE" id="PS51257">
    <property type="entry name" value="PROKAR_LIPOPROTEIN"/>
    <property type="match status" value="1"/>
</dbReference>
<dbReference type="InterPro" id="IPR041854">
    <property type="entry name" value="BFD-like_2Fe2S-bd_dom_sf"/>
</dbReference>
<feature type="domain" description="FAD/NAD(P)-binding" evidence="3">
    <location>
        <begin position="13"/>
        <end position="322"/>
    </location>
</feature>
<dbReference type="PRINTS" id="PR00469">
    <property type="entry name" value="PNDRDTASEII"/>
</dbReference>
<evidence type="ECO:0000313" key="4">
    <source>
        <dbReference type="EMBL" id="TFF23189.1"/>
    </source>
</evidence>
<dbReference type="InterPro" id="IPR023753">
    <property type="entry name" value="FAD/NAD-binding_dom"/>
</dbReference>
<evidence type="ECO:0000259" key="3">
    <source>
        <dbReference type="Pfam" id="PF07992"/>
    </source>
</evidence>
<evidence type="ECO:0000313" key="5">
    <source>
        <dbReference type="Proteomes" id="UP000298179"/>
    </source>
</evidence>
<organism evidence="4 5">
    <name type="scientific">Jiella endophytica</name>
    <dbReference type="NCBI Taxonomy" id="2558362"/>
    <lineage>
        <taxon>Bacteria</taxon>
        <taxon>Pseudomonadati</taxon>
        <taxon>Pseudomonadota</taxon>
        <taxon>Alphaproteobacteria</taxon>
        <taxon>Hyphomicrobiales</taxon>
        <taxon>Aurantimonadaceae</taxon>
        <taxon>Jiella</taxon>
    </lineage>
</organism>
<keyword evidence="1" id="KW-0560">Oxidoreductase</keyword>
<keyword evidence="5" id="KW-1185">Reference proteome</keyword>